<keyword evidence="3" id="KW-1185">Reference proteome</keyword>
<dbReference type="PROSITE" id="PS51257">
    <property type="entry name" value="PROKAR_LIPOPROTEIN"/>
    <property type="match status" value="1"/>
</dbReference>
<dbReference type="EMBL" id="FMYP01000011">
    <property type="protein sequence ID" value="SDB93689.1"/>
    <property type="molecule type" value="Genomic_DNA"/>
</dbReference>
<evidence type="ECO:0008006" key="4">
    <source>
        <dbReference type="Google" id="ProtNLM"/>
    </source>
</evidence>
<dbReference type="RefSeq" id="WP_092436250.1">
    <property type="nucleotide sequence ID" value="NZ_FMYP01000011.1"/>
</dbReference>
<accession>A0A1G6HHG0</accession>
<dbReference type="Proteomes" id="UP000199452">
    <property type="component" value="Unassembled WGS sequence"/>
</dbReference>
<dbReference type="AlphaFoldDB" id="A0A1G6HHG0"/>
<feature type="signal peptide" evidence="1">
    <location>
        <begin position="1"/>
        <end position="20"/>
    </location>
</feature>
<sequence>MRIVIRNFFVIVCASGLVTACTVTTNIPKPNELYKVTSIAPPVSEVSIPVSFSKANLLAEINSRINGVIYEDMDLSDDNLQVRVWKTQPMTMEFSGTTILYSIPIKVWVNGSIGILGFSVSSTMEAEMSMAFTTSFSLSKDWKFTPKTTLTGYKWIKEPVANLGSMKLPVNFLADKAIKECKGGICSSIDKNITEGFNLTAVVNQITNAAHRPMLINSEQNLWLVLIPQKISVSPFTSTDTTVTTTIGLKTISEVVVGKKMPELWLDIPMPELSLGNGTGKYLSVNFGIDVPYNEAEILFSKEIVGKTFSKGRRSVRVDSIRIYGSGEKIVIGAQLSGSVKGWIYFKGIASYNASNRTVEFLNLDYELQTKNILHRSASWLFRSTIMNSLKESMVFPIGNELDNMLLAANRNLVQNRSIKNLELNGTISTLAIEKIQLVPDAFRVMVTAKGEISIMVTKLN</sequence>
<dbReference type="Pfam" id="PF14356">
    <property type="entry name" value="DUF4403"/>
    <property type="match status" value="1"/>
</dbReference>
<dbReference type="InterPro" id="IPR025515">
    <property type="entry name" value="DUF4403"/>
</dbReference>
<name>A0A1G6HHG0_9BACT</name>
<reference evidence="2 3" key="1">
    <citation type="submission" date="2016-09" db="EMBL/GenBank/DDBJ databases">
        <authorList>
            <person name="Capua I."/>
            <person name="De Benedictis P."/>
            <person name="Joannis T."/>
            <person name="Lombin L.H."/>
            <person name="Cattoli G."/>
        </authorList>
    </citation>
    <scope>NUCLEOTIDE SEQUENCE [LARGE SCALE GENOMIC DNA]</scope>
    <source>
        <strain evidence="2 3">A7P-90m</strain>
    </source>
</reference>
<dbReference type="STRING" id="1640674.SAMN05216323_10113"/>
<protein>
    <recommendedName>
        <fullName evidence="4">DUF4403 family protein</fullName>
    </recommendedName>
</protein>
<gene>
    <name evidence="2" type="ORF">SAMN05216323_10113</name>
</gene>
<keyword evidence="1" id="KW-0732">Signal</keyword>
<evidence type="ECO:0000313" key="3">
    <source>
        <dbReference type="Proteomes" id="UP000199452"/>
    </source>
</evidence>
<evidence type="ECO:0000256" key="1">
    <source>
        <dbReference type="SAM" id="SignalP"/>
    </source>
</evidence>
<dbReference type="OrthoDB" id="617059at2"/>
<organism evidence="2 3">
    <name type="scientific">Williamwhitmania taraxaci</name>
    <dbReference type="NCBI Taxonomy" id="1640674"/>
    <lineage>
        <taxon>Bacteria</taxon>
        <taxon>Pseudomonadati</taxon>
        <taxon>Bacteroidota</taxon>
        <taxon>Bacteroidia</taxon>
        <taxon>Bacteroidales</taxon>
        <taxon>Williamwhitmaniaceae</taxon>
        <taxon>Williamwhitmania</taxon>
    </lineage>
</organism>
<feature type="chain" id="PRO_5011718007" description="DUF4403 family protein" evidence="1">
    <location>
        <begin position="21"/>
        <end position="461"/>
    </location>
</feature>
<evidence type="ECO:0000313" key="2">
    <source>
        <dbReference type="EMBL" id="SDB93689.1"/>
    </source>
</evidence>
<proteinExistence type="predicted"/>